<name>A0A176S6G3_9GAMM</name>
<gene>
    <name evidence="1" type="ORF">THIOM_000654</name>
</gene>
<evidence type="ECO:0000313" key="1">
    <source>
        <dbReference type="EMBL" id="OAD23514.1"/>
    </source>
</evidence>
<proteinExistence type="predicted"/>
<dbReference type="EMBL" id="LUTY01000324">
    <property type="protein sequence ID" value="OAD23514.1"/>
    <property type="molecule type" value="Genomic_DNA"/>
</dbReference>
<sequence length="55" mass="6772">MDSGTKHLITHNFQDRRHSFTKHFRLIHLLCMCRHHAKLSRCNRLCYIRQMIIPR</sequence>
<comment type="caution">
    <text evidence="1">The sequence shown here is derived from an EMBL/GenBank/DDBJ whole genome shotgun (WGS) entry which is preliminary data.</text>
</comment>
<evidence type="ECO:0000313" key="2">
    <source>
        <dbReference type="Proteomes" id="UP000076962"/>
    </source>
</evidence>
<protein>
    <submittedName>
        <fullName evidence="1">Uncharacterized protein</fullName>
    </submittedName>
</protein>
<keyword evidence="2" id="KW-1185">Reference proteome</keyword>
<reference evidence="1 2" key="1">
    <citation type="submission" date="2016-05" db="EMBL/GenBank/DDBJ databases">
        <title>Single-cell genome of chain-forming Candidatus Thiomargarita nelsonii and comparison to other large sulfur-oxidizing bacteria.</title>
        <authorList>
            <person name="Winkel M."/>
            <person name="Salman V."/>
            <person name="Woyke T."/>
            <person name="Schulz-Vogt H."/>
            <person name="Richter M."/>
            <person name="Flood B."/>
            <person name="Bailey J."/>
            <person name="Amann R."/>
            <person name="Mussmann M."/>
        </authorList>
    </citation>
    <scope>NUCLEOTIDE SEQUENCE [LARGE SCALE GENOMIC DNA]</scope>
    <source>
        <strain evidence="1 2">THI036</strain>
    </source>
</reference>
<dbReference type="Proteomes" id="UP000076962">
    <property type="component" value="Unassembled WGS sequence"/>
</dbReference>
<dbReference type="AlphaFoldDB" id="A0A176S6G3"/>
<accession>A0A176S6G3</accession>
<organism evidence="1 2">
    <name type="scientific">Candidatus Thiomargarita nelsonii</name>
    <dbReference type="NCBI Taxonomy" id="1003181"/>
    <lineage>
        <taxon>Bacteria</taxon>
        <taxon>Pseudomonadati</taxon>
        <taxon>Pseudomonadota</taxon>
        <taxon>Gammaproteobacteria</taxon>
        <taxon>Thiotrichales</taxon>
        <taxon>Thiotrichaceae</taxon>
        <taxon>Thiomargarita</taxon>
    </lineage>
</organism>